<evidence type="ECO:0000256" key="10">
    <source>
        <dbReference type="SAM" id="Phobius"/>
    </source>
</evidence>
<keyword evidence="13" id="KW-1185">Reference proteome</keyword>
<evidence type="ECO:0000259" key="11">
    <source>
        <dbReference type="SMART" id="SM00756"/>
    </source>
</evidence>
<feature type="domain" description="Vitamin K epoxide reductase" evidence="11">
    <location>
        <begin position="47"/>
        <end position="188"/>
    </location>
</feature>
<evidence type="ECO:0000256" key="7">
    <source>
        <dbReference type="ARBA" id="ARBA00023136"/>
    </source>
</evidence>
<evidence type="ECO:0000256" key="6">
    <source>
        <dbReference type="ARBA" id="ARBA00023002"/>
    </source>
</evidence>
<gene>
    <name evidence="12" type="ORF">SAMN05216184_108106</name>
</gene>
<feature type="transmembrane region" description="Helical" evidence="10">
    <location>
        <begin position="110"/>
        <end position="129"/>
    </location>
</feature>
<feature type="transmembrane region" description="Helical" evidence="10">
    <location>
        <begin position="166"/>
        <end position="188"/>
    </location>
</feature>
<organism evidence="12 13">
    <name type="scientific">Georgenia satyanarayanai</name>
    <dbReference type="NCBI Taxonomy" id="860221"/>
    <lineage>
        <taxon>Bacteria</taxon>
        <taxon>Bacillati</taxon>
        <taxon>Actinomycetota</taxon>
        <taxon>Actinomycetes</taxon>
        <taxon>Micrococcales</taxon>
        <taxon>Bogoriellaceae</taxon>
        <taxon>Georgenia</taxon>
    </lineage>
</organism>
<keyword evidence="7 10" id="KW-0472">Membrane</keyword>
<evidence type="ECO:0000313" key="13">
    <source>
        <dbReference type="Proteomes" id="UP000250222"/>
    </source>
</evidence>
<comment type="similarity">
    <text evidence="2">Belongs to the VKOR family.</text>
</comment>
<name>A0A2Y9BYX6_9MICO</name>
<accession>A0A2Y9BYX6</accession>
<dbReference type="Proteomes" id="UP000250222">
    <property type="component" value="Unassembled WGS sequence"/>
</dbReference>
<keyword evidence="3 10" id="KW-0812">Transmembrane</keyword>
<keyword evidence="9" id="KW-0676">Redox-active center</keyword>
<keyword evidence="5 10" id="KW-1133">Transmembrane helix</keyword>
<keyword evidence="4" id="KW-0874">Quinone</keyword>
<dbReference type="AlphaFoldDB" id="A0A2Y9BYX6"/>
<keyword evidence="8" id="KW-1015">Disulfide bond</keyword>
<evidence type="ECO:0000256" key="1">
    <source>
        <dbReference type="ARBA" id="ARBA00004141"/>
    </source>
</evidence>
<dbReference type="InterPro" id="IPR012932">
    <property type="entry name" value="VKOR"/>
</dbReference>
<dbReference type="RefSeq" id="WP_110852819.1">
    <property type="nucleotide sequence ID" value="NZ_QKLZ01000008.1"/>
</dbReference>
<reference evidence="12 13" key="1">
    <citation type="submission" date="2016-10" db="EMBL/GenBank/DDBJ databases">
        <authorList>
            <person name="Cai Z."/>
        </authorList>
    </citation>
    <scope>NUCLEOTIDE SEQUENCE [LARGE SCALE GENOMIC DNA]</scope>
    <source>
        <strain evidence="12 13">CGMCC 1.10826</strain>
    </source>
</reference>
<evidence type="ECO:0000256" key="9">
    <source>
        <dbReference type="ARBA" id="ARBA00023284"/>
    </source>
</evidence>
<evidence type="ECO:0000256" key="4">
    <source>
        <dbReference type="ARBA" id="ARBA00022719"/>
    </source>
</evidence>
<dbReference type="Pfam" id="PF07884">
    <property type="entry name" value="VKOR"/>
    <property type="match status" value="1"/>
</dbReference>
<protein>
    <submittedName>
        <fullName evidence="12">Uncharacterized membrane protein</fullName>
    </submittedName>
</protein>
<feature type="transmembrane region" description="Helical" evidence="10">
    <location>
        <begin position="209"/>
        <end position="228"/>
    </location>
</feature>
<feature type="transmembrane region" description="Helical" evidence="10">
    <location>
        <begin position="136"/>
        <end position="154"/>
    </location>
</feature>
<feature type="transmembrane region" description="Helical" evidence="10">
    <location>
        <begin position="50"/>
        <end position="70"/>
    </location>
</feature>
<dbReference type="SMART" id="SM00756">
    <property type="entry name" value="VKc"/>
    <property type="match status" value="1"/>
</dbReference>
<evidence type="ECO:0000313" key="12">
    <source>
        <dbReference type="EMBL" id="SSA43342.1"/>
    </source>
</evidence>
<evidence type="ECO:0000256" key="2">
    <source>
        <dbReference type="ARBA" id="ARBA00006214"/>
    </source>
</evidence>
<proteinExistence type="inferred from homology"/>
<dbReference type="GO" id="GO:0048038">
    <property type="term" value="F:quinone binding"/>
    <property type="evidence" value="ECO:0007669"/>
    <property type="project" value="UniProtKB-KW"/>
</dbReference>
<sequence length="235" mass="25465">MSQQQRAEDATADEDVLTDEELLAEEEALAALDPARPTEHQLAGGAPRGLGWLLTIGGALGTWASVMLILSTQKLLRDPDAALGCDINPLIGCGKFVLSWQASVLGPPNAVLGTIGFAIVTATGVALLGGGRLPRVYWVLLMAGSVLAAVWITWFQYQAFTNLRGLCPYCLVVWAVTIPIVVNVWARGLQGRHLPAPEGLRRFLVQDRALVITVWYAVVLLLIGVVFWDQWMLIL</sequence>
<keyword evidence="6" id="KW-0560">Oxidoreductase</keyword>
<dbReference type="Gene3D" id="1.20.1440.130">
    <property type="entry name" value="VKOR domain"/>
    <property type="match status" value="1"/>
</dbReference>
<evidence type="ECO:0000256" key="3">
    <source>
        <dbReference type="ARBA" id="ARBA00022692"/>
    </source>
</evidence>
<dbReference type="OrthoDB" id="9783799at2"/>
<dbReference type="InterPro" id="IPR041714">
    <property type="entry name" value="VKOR_Actinobacteria"/>
</dbReference>
<dbReference type="InterPro" id="IPR038354">
    <property type="entry name" value="VKOR_sf"/>
</dbReference>
<dbReference type="GO" id="GO:0016491">
    <property type="term" value="F:oxidoreductase activity"/>
    <property type="evidence" value="ECO:0007669"/>
    <property type="project" value="UniProtKB-KW"/>
</dbReference>
<comment type="subcellular location">
    <subcellularLocation>
        <location evidence="1">Membrane</location>
        <topology evidence="1">Multi-pass membrane protein</topology>
    </subcellularLocation>
</comment>
<dbReference type="GO" id="GO:0016020">
    <property type="term" value="C:membrane"/>
    <property type="evidence" value="ECO:0007669"/>
    <property type="project" value="UniProtKB-SubCell"/>
</dbReference>
<evidence type="ECO:0000256" key="5">
    <source>
        <dbReference type="ARBA" id="ARBA00022989"/>
    </source>
</evidence>
<evidence type="ECO:0000256" key="8">
    <source>
        <dbReference type="ARBA" id="ARBA00023157"/>
    </source>
</evidence>
<dbReference type="CDD" id="cd12922">
    <property type="entry name" value="VKOR_5"/>
    <property type="match status" value="1"/>
</dbReference>
<dbReference type="EMBL" id="UETB01000008">
    <property type="protein sequence ID" value="SSA43342.1"/>
    <property type="molecule type" value="Genomic_DNA"/>
</dbReference>